<proteinExistence type="predicted"/>
<dbReference type="PROSITE" id="PS51352">
    <property type="entry name" value="THIOREDOXIN_2"/>
    <property type="match status" value="1"/>
</dbReference>
<evidence type="ECO:0000256" key="4">
    <source>
        <dbReference type="ARBA" id="ARBA00023284"/>
    </source>
</evidence>
<dbReference type="CDD" id="cd02966">
    <property type="entry name" value="TlpA_like_family"/>
    <property type="match status" value="1"/>
</dbReference>
<gene>
    <name evidence="6" type="ORF">C7447_101941</name>
</gene>
<dbReference type="GO" id="GO:0016491">
    <property type="term" value="F:oxidoreductase activity"/>
    <property type="evidence" value="ECO:0007669"/>
    <property type="project" value="InterPro"/>
</dbReference>
<dbReference type="Pfam" id="PF00578">
    <property type="entry name" value="AhpC-TSA"/>
    <property type="match status" value="1"/>
</dbReference>
<dbReference type="GO" id="GO:0017004">
    <property type="term" value="P:cytochrome complex assembly"/>
    <property type="evidence" value="ECO:0007669"/>
    <property type="project" value="UniProtKB-KW"/>
</dbReference>
<keyword evidence="2" id="KW-0201">Cytochrome c-type biogenesis</keyword>
<dbReference type="PROSITE" id="PS51257">
    <property type="entry name" value="PROKAR_LIPOPROTEIN"/>
    <property type="match status" value="1"/>
</dbReference>
<organism evidence="6 7">
    <name type="scientific">Tenacibaculum adriaticum</name>
    <dbReference type="NCBI Taxonomy" id="413713"/>
    <lineage>
        <taxon>Bacteria</taxon>
        <taxon>Pseudomonadati</taxon>
        <taxon>Bacteroidota</taxon>
        <taxon>Flavobacteriia</taxon>
        <taxon>Flavobacteriales</taxon>
        <taxon>Flavobacteriaceae</taxon>
        <taxon>Tenacibaculum</taxon>
    </lineage>
</organism>
<dbReference type="PANTHER" id="PTHR42852">
    <property type="entry name" value="THIOL:DISULFIDE INTERCHANGE PROTEIN DSBE"/>
    <property type="match status" value="1"/>
</dbReference>
<name>A0A5S5DYK1_9FLAO</name>
<dbReference type="InterPro" id="IPR050553">
    <property type="entry name" value="Thioredoxin_ResA/DsbE_sf"/>
</dbReference>
<reference evidence="6 7" key="1">
    <citation type="submission" date="2019-07" db="EMBL/GenBank/DDBJ databases">
        <title>Genomic Encyclopedia of Type Strains, Phase IV (KMG-IV): sequencing the most valuable type-strain genomes for metagenomic binning, comparative biology and taxonomic classification.</title>
        <authorList>
            <person name="Goeker M."/>
        </authorList>
    </citation>
    <scope>NUCLEOTIDE SEQUENCE [LARGE SCALE GENOMIC DNA]</scope>
    <source>
        <strain evidence="6 7">DSM 18961</strain>
    </source>
</reference>
<evidence type="ECO:0000256" key="1">
    <source>
        <dbReference type="ARBA" id="ARBA00004196"/>
    </source>
</evidence>
<dbReference type="InterPro" id="IPR036249">
    <property type="entry name" value="Thioredoxin-like_sf"/>
</dbReference>
<evidence type="ECO:0000313" key="7">
    <source>
        <dbReference type="Proteomes" id="UP000323136"/>
    </source>
</evidence>
<keyword evidence="3" id="KW-1015">Disulfide bond</keyword>
<dbReference type="InterPro" id="IPR000866">
    <property type="entry name" value="AhpC/TSA"/>
</dbReference>
<keyword evidence="6" id="KW-0413">Isomerase</keyword>
<evidence type="ECO:0000313" key="6">
    <source>
        <dbReference type="EMBL" id="TYQ00329.1"/>
    </source>
</evidence>
<dbReference type="Proteomes" id="UP000323136">
    <property type="component" value="Unassembled WGS sequence"/>
</dbReference>
<evidence type="ECO:0000256" key="2">
    <source>
        <dbReference type="ARBA" id="ARBA00022748"/>
    </source>
</evidence>
<dbReference type="AlphaFoldDB" id="A0A5S5DYK1"/>
<evidence type="ECO:0000256" key="3">
    <source>
        <dbReference type="ARBA" id="ARBA00023157"/>
    </source>
</evidence>
<protein>
    <submittedName>
        <fullName evidence="6">Thiol-disulfide isomerase/thioredoxin</fullName>
    </submittedName>
</protein>
<keyword evidence="7" id="KW-1185">Reference proteome</keyword>
<dbReference type="GO" id="GO:0016209">
    <property type="term" value="F:antioxidant activity"/>
    <property type="evidence" value="ECO:0007669"/>
    <property type="project" value="InterPro"/>
</dbReference>
<dbReference type="OrthoDB" id="743079at2"/>
<dbReference type="GO" id="GO:0016853">
    <property type="term" value="F:isomerase activity"/>
    <property type="evidence" value="ECO:0007669"/>
    <property type="project" value="UniProtKB-KW"/>
</dbReference>
<accession>A0A5S5DYK1</accession>
<dbReference type="EMBL" id="VNIA01000001">
    <property type="protein sequence ID" value="TYQ00329.1"/>
    <property type="molecule type" value="Genomic_DNA"/>
</dbReference>
<dbReference type="InterPro" id="IPR013766">
    <property type="entry name" value="Thioredoxin_domain"/>
</dbReference>
<comment type="subcellular location">
    <subcellularLocation>
        <location evidence="1">Cell envelope</location>
    </subcellularLocation>
</comment>
<dbReference type="Gene3D" id="3.40.30.10">
    <property type="entry name" value="Glutaredoxin"/>
    <property type="match status" value="1"/>
</dbReference>
<feature type="domain" description="Thioredoxin" evidence="5">
    <location>
        <begin position="192"/>
        <end position="334"/>
    </location>
</feature>
<sequence length="334" mass="37931">MKKLVYLSILAISIISCKKSNDYVTFSGKITNKNSDSIVVSNPQVGFSRVIKVDENGVFKDTMKVENGFFSVFDGKEYATVYFQNGDEINMTLDTKEFDETVKFSGSGADESNFLATSSLAQESLFSDENLYSLPKADFDTKINDFIADFDKRLANKSLDTSFVSFQKQNIEGLQKYVSRMYEEKSYLTTVLAKGKVSPKFTGYENFKGGETSLDDLKGKYVYIDVWATWCNPCKQEIPFLQKVEKQFHGKNIEFVSISTDRQEDYFEWKDMVTEKNLGGIQLYAGDNKQFFTDYKVSSIPRFILIDPQGNIVDANAPRPSDPKLIELLNTLNL</sequence>
<dbReference type="GO" id="GO:0030313">
    <property type="term" value="C:cell envelope"/>
    <property type="evidence" value="ECO:0007669"/>
    <property type="project" value="UniProtKB-SubCell"/>
</dbReference>
<dbReference type="SUPFAM" id="SSF52833">
    <property type="entry name" value="Thioredoxin-like"/>
    <property type="match status" value="1"/>
</dbReference>
<comment type="caution">
    <text evidence="6">The sequence shown here is derived from an EMBL/GenBank/DDBJ whole genome shotgun (WGS) entry which is preliminary data.</text>
</comment>
<dbReference type="RefSeq" id="WP_148869204.1">
    <property type="nucleotide sequence ID" value="NZ_VNIA01000001.1"/>
</dbReference>
<evidence type="ECO:0000259" key="5">
    <source>
        <dbReference type="PROSITE" id="PS51352"/>
    </source>
</evidence>
<dbReference type="PANTHER" id="PTHR42852:SF6">
    <property type="entry name" value="THIOL:DISULFIDE INTERCHANGE PROTEIN DSBE"/>
    <property type="match status" value="1"/>
</dbReference>
<keyword evidence="4" id="KW-0676">Redox-active center</keyword>